<feature type="domain" description="NACHT" evidence="3">
    <location>
        <begin position="111"/>
        <end position="204"/>
    </location>
</feature>
<dbReference type="Gene3D" id="3.40.50.300">
    <property type="entry name" value="P-loop containing nucleotide triphosphate hydrolases"/>
    <property type="match status" value="1"/>
</dbReference>
<dbReference type="EMBL" id="DSPX01000153">
    <property type="protein sequence ID" value="HGG01963.1"/>
    <property type="molecule type" value="Genomic_DNA"/>
</dbReference>
<dbReference type="SUPFAM" id="SSF52540">
    <property type="entry name" value="P-loop containing nucleoside triphosphate hydrolases"/>
    <property type="match status" value="1"/>
</dbReference>
<dbReference type="SUPFAM" id="SSF48371">
    <property type="entry name" value="ARM repeat"/>
    <property type="match status" value="1"/>
</dbReference>
<dbReference type="GO" id="GO:0030089">
    <property type="term" value="C:phycobilisome"/>
    <property type="evidence" value="ECO:0007669"/>
    <property type="project" value="UniProtKB-KW"/>
</dbReference>
<dbReference type="InterPro" id="IPR007111">
    <property type="entry name" value="NACHT_NTPase"/>
</dbReference>
<dbReference type="SMART" id="SM00382">
    <property type="entry name" value="AAA"/>
    <property type="match status" value="1"/>
</dbReference>
<evidence type="ECO:0000313" key="4">
    <source>
        <dbReference type="EMBL" id="HGG01963.1"/>
    </source>
</evidence>
<evidence type="ECO:0000256" key="2">
    <source>
        <dbReference type="ARBA" id="ARBA00022738"/>
    </source>
</evidence>
<dbReference type="Pfam" id="PF22724">
    <property type="entry name" value="NCAB1"/>
    <property type="match status" value="1"/>
</dbReference>
<dbReference type="InterPro" id="IPR003593">
    <property type="entry name" value="AAA+_ATPase"/>
</dbReference>
<reference evidence="4" key="1">
    <citation type="journal article" date="2020" name="mSystems">
        <title>Genome- and Community-Level Interaction Insights into Carbon Utilization and Element Cycling Functions of Hydrothermarchaeota in Hydrothermal Sediment.</title>
        <authorList>
            <person name="Zhou Z."/>
            <person name="Liu Y."/>
            <person name="Xu W."/>
            <person name="Pan J."/>
            <person name="Luo Z.H."/>
            <person name="Li M."/>
        </authorList>
    </citation>
    <scope>NUCLEOTIDE SEQUENCE [LARGE SCALE GENOMIC DNA]</scope>
    <source>
        <strain evidence="4">SpSt-374</strain>
    </source>
</reference>
<keyword evidence="2" id="KW-0605">Phycobilisome</keyword>
<organism evidence="4">
    <name type="scientific">Planktothricoides sp. SpSt-374</name>
    <dbReference type="NCBI Taxonomy" id="2282167"/>
    <lineage>
        <taxon>Bacteria</taxon>
        <taxon>Bacillati</taxon>
        <taxon>Cyanobacteriota</taxon>
        <taxon>Cyanophyceae</taxon>
        <taxon>Oscillatoriophycideae</taxon>
        <taxon>Oscillatoriales</taxon>
        <taxon>Oscillatoriaceae</taxon>
        <taxon>Planktothricoides</taxon>
    </lineage>
</organism>
<dbReference type="InterPro" id="IPR054611">
    <property type="entry name" value="NCAB"/>
</dbReference>
<dbReference type="PANTHER" id="PTHR46844">
    <property type="entry name" value="SLR5058 PROTEIN"/>
    <property type="match status" value="1"/>
</dbReference>
<dbReference type="PANTHER" id="PTHR46844:SF1">
    <property type="entry name" value="SLR5058 PROTEIN"/>
    <property type="match status" value="1"/>
</dbReference>
<gene>
    <name evidence="4" type="ORF">ENR15_15295</name>
</gene>
<evidence type="ECO:0000256" key="1">
    <source>
        <dbReference type="ARBA" id="ARBA00022549"/>
    </source>
</evidence>
<evidence type="ECO:0000259" key="3">
    <source>
        <dbReference type="PROSITE" id="PS50837"/>
    </source>
</evidence>
<dbReference type="PROSITE" id="PS50837">
    <property type="entry name" value="NACHT"/>
    <property type="match status" value="1"/>
</dbReference>
<dbReference type="InterPro" id="IPR011989">
    <property type="entry name" value="ARM-like"/>
</dbReference>
<keyword evidence="1" id="KW-0042">Antenna complex</keyword>
<proteinExistence type="predicted"/>
<protein>
    <submittedName>
        <fullName evidence="4">NACHT domain-containing protein</fullName>
    </submittedName>
</protein>
<comment type="caution">
    <text evidence="4">The sequence shown here is derived from an EMBL/GenBank/DDBJ whole genome shotgun (WGS) entry which is preliminary data.</text>
</comment>
<dbReference type="Gene3D" id="1.25.10.10">
    <property type="entry name" value="Leucine-rich Repeat Variant"/>
    <property type="match status" value="2"/>
</dbReference>
<dbReference type="InterPro" id="IPR016024">
    <property type="entry name" value="ARM-type_fold"/>
</dbReference>
<accession>A0A7C3ZL39</accession>
<dbReference type="Pfam" id="PF05729">
    <property type="entry name" value="NACHT"/>
    <property type="match status" value="1"/>
</dbReference>
<dbReference type="Pfam" id="PF22730">
    <property type="entry name" value="NCC-H"/>
    <property type="match status" value="1"/>
</dbReference>
<dbReference type="InterPro" id="IPR054570">
    <property type="entry name" value="NCC-H_dom"/>
</dbReference>
<dbReference type="AlphaFoldDB" id="A0A7C3ZL39"/>
<name>A0A7C3ZL39_9CYAN</name>
<sequence>MESPDGNRAKSIPDINWREFCQNALAERQRLTSNPLTTGDGVEFTFDDIYVPLGLVEKVKKEKRPGEISPEEGSQFYQPEKEYEEVTRTYKNDEFFAQVLKQGQSPKSQGRRLAVTGEPGAGKTTLLQKIAQWVAAETERDVAIWVSLADLQERTVEKYLLQKWLKDVLGAVRVTPEMEDALALLFKSGRVWLLLDGVDEMAADGNPLGTVAAQISSWVASARVVVTCRQNVWDAGKNALEGFDVYRNLDFDYPEGVGQFIHRWFARHPELGERLLAELAQAGKERIRDTVRNPLRLALLCRAWQIRQGGLPETKAGLYKQFEKALYEWKKEKFRTNSQQRKDLNAALGRLALRGMEQSESRFRLREGLVTEVLGETDEPLCQLALQLGWLNLVGVAVENPDERVYAFYHPTFQEYFAALTVDDWGYFLHHVPDNPSLGTYRIFEKQWKEVILLWFGRENVQKEKKEAFVIKLLEFEDGCKDPEEFVEELTEYLYGLRGWIEYFYWYQTFLLTTSLITEFKECSLTDEVLLKLIKMRLDNGGIDENNKEFSLCYRPIQVTANASIQQTFKERLIKKLVDILEDIDIHIENLDSPQDSMDLAIGTIVNVTNILLELEPINEEAIATLLKVISSVNNEPEKLNKSPEFLRKAIKVLGKVAPENYLVIECLLSLIKNLLQFYSIASSQKGNIDILFHIWEIVDSLGNIASGNSSVISVLIEIMKTANANEDTLLEKVATSLIKIASKDKFAISELNNIIKDTESEFTYGERTYILAVYTLAKIDEPKLKYIDALITTLKNTDYLDMGSLSANKLSEVVFGIPEGIVKLHRLMENGNEYIRCQAAYILAKIDSQDKSAISVLIQILKKANYKHTQFEAIFALNKTTSNNPVVLTAIMELLKDINNGNIPIEEDIDLDIFTQAMWILEKFTPGNEQAILALTGVIKKCIKDNNGNFYILEMLKLSISALGEIASNNSEAKALLIQVLNHFNERFIVKSEDFDNSWDISFWTALSLWTIEPNNKIAITEIIDFFEDNNYERHEYFLYFWRNLKHNEQYASLVAHFKNHLTKKTRDKDPDLYYYYYTLIWHCAQNMPYPDFYEAWHSQPTITLHPEAPDNIPVGNTLLTQSLETQINDILSQLQPTPQTYPIAINIQSLADETDTGAICQELCTLIYSLALPDTDIPTVSNFAQLKQQIINVKRQLQKRHLALIFHDCKPHPPLLTCCRKMADANLGLHILWITDETLEAPLRGFPPNQDNLLGAMQTWIEEIC</sequence>
<dbReference type="InterPro" id="IPR027417">
    <property type="entry name" value="P-loop_NTPase"/>
</dbReference>